<dbReference type="GO" id="GO:0000162">
    <property type="term" value="P:L-tryptophan biosynthetic process"/>
    <property type="evidence" value="ECO:0007669"/>
    <property type="project" value="UniProtKB-UniRule"/>
</dbReference>
<keyword evidence="9 12" id="KW-0413">Isomerase</keyword>
<dbReference type="EMBL" id="JACHJV010000001">
    <property type="protein sequence ID" value="MBB4921195.1"/>
    <property type="molecule type" value="Genomic_DNA"/>
</dbReference>
<dbReference type="UniPathway" id="UPA00035">
    <property type="reaction ID" value="UER00042"/>
</dbReference>
<evidence type="ECO:0000259" key="13">
    <source>
        <dbReference type="Pfam" id="PF00218"/>
    </source>
</evidence>
<protein>
    <recommendedName>
        <fullName evidence="12">N-(5'-phosphoribosyl)anthranilate isomerase</fullName>
        <shortName evidence="12">PRAI</shortName>
        <ecNumber evidence="12">5.3.1.24</ecNumber>
    </recommendedName>
</protein>
<comment type="similarity">
    <text evidence="12">Belongs to the TrpF family.</text>
</comment>
<gene>
    <name evidence="12" type="primary">trpF</name>
    <name evidence="15" type="ORF">FHR34_000188</name>
</gene>
<evidence type="ECO:0000259" key="14">
    <source>
        <dbReference type="Pfam" id="PF00697"/>
    </source>
</evidence>
<evidence type="ECO:0000256" key="2">
    <source>
        <dbReference type="ARBA" id="ARBA00001633"/>
    </source>
</evidence>
<keyword evidence="8 12" id="KW-0057">Aromatic amino acid biosynthesis</keyword>
<dbReference type="HAMAP" id="MF_00135">
    <property type="entry name" value="PRAI"/>
    <property type="match status" value="1"/>
</dbReference>
<dbReference type="InterPro" id="IPR045186">
    <property type="entry name" value="Indole-3-glycerol_P_synth"/>
</dbReference>
<keyword evidence="7 12" id="KW-0822">Tryptophan biosynthesis</keyword>
<comment type="catalytic activity">
    <reaction evidence="2">
        <text>1-(2-carboxyphenylamino)-1-deoxy-D-ribulose 5-phosphate + H(+) = (1S,2R)-1-C-(indol-3-yl)glycerol 3-phosphate + CO2 + H2O</text>
        <dbReference type="Rhea" id="RHEA:23476"/>
        <dbReference type="ChEBI" id="CHEBI:15377"/>
        <dbReference type="ChEBI" id="CHEBI:15378"/>
        <dbReference type="ChEBI" id="CHEBI:16526"/>
        <dbReference type="ChEBI" id="CHEBI:58613"/>
        <dbReference type="ChEBI" id="CHEBI:58866"/>
        <dbReference type="EC" id="4.1.1.48"/>
    </reaction>
</comment>
<keyword evidence="6" id="KW-0210">Decarboxylase</keyword>
<dbReference type="Gene3D" id="3.20.20.70">
    <property type="entry name" value="Aldolase class I"/>
    <property type="match status" value="2"/>
</dbReference>
<evidence type="ECO:0000256" key="4">
    <source>
        <dbReference type="ARBA" id="ARBA00004696"/>
    </source>
</evidence>
<dbReference type="RefSeq" id="WP_312897073.1">
    <property type="nucleotide sequence ID" value="NZ_JACHJV010000001.1"/>
</dbReference>
<comment type="caution">
    <text evidence="15">The sequence shown here is derived from an EMBL/GenBank/DDBJ whole genome shotgun (WGS) entry which is preliminary data.</text>
</comment>
<dbReference type="PANTHER" id="PTHR22854">
    <property type="entry name" value="TRYPTOPHAN BIOSYNTHESIS PROTEIN"/>
    <property type="match status" value="1"/>
</dbReference>
<keyword evidence="5 12" id="KW-0028">Amino-acid biosynthesis</keyword>
<feature type="domain" description="N-(5'phosphoribosyl) anthranilate isomerase (PRAI)" evidence="14">
    <location>
        <begin position="66"/>
        <end position="212"/>
    </location>
</feature>
<evidence type="ECO:0000256" key="6">
    <source>
        <dbReference type="ARBA" id="ARBA00022793"/>
    </source>
</evidence>
<dbReference type="InterPro" id="IPR013798">
    <property type="entry name" value="Indole-3-glycerol_P_synth_dom"/>
</dbReference>
<dbReference type="PANTHER" id="PTHR22854:SF2">
    <property type="entry name" value="INDOLE-3-GLYCEROL-PHOSPHATE SYNTHASE"/>
    <property type="match status" value="1"/>
</dbReference>
<comment type="pathway">
    <text evidence="3 12">Amino-acid biosynthesis; L-tryptophan biosynthesis; L-tryptophan from chorismate: step 3/5.</text>
</comment>
<dbReference type="Proteomes" id="UP000540506">
    <property type="component" value="Unassembled WGS sequence"/>
</dbReference>
<dbReference type="EC" id="5.3.1.24" evidence="12"/>
<comment type="catalytic activity">
    <reaction evidence="1 12">
        <text>N-(5-phospho-beta-D-ribosyl)anthranilate = 1-(2-carboxyphenylamino)-1-deoxy-D-ribulose 5-phosphate</text>
        <dbReference type="Rhea" id="RHEA:21540"/>
        <dbReference type="ChEBI" id="CHEBI:18277"/>
        <dbReference type="ChEBI" id="CHEBI:58613"/>
        <dbReference type="EC" id="5.3.1.24"/>
    </reaction>
</comment>
<accession>A0A7W7VT87</accession>
<dbReference type="InterPro" id="IPR013785">
    <property type="entry name" value="Aldolase_TIM"/>
</dbReference>
<dbReference type="InterPro" id="IPR011060">
    <property type="entry name" value="RibuloseP-bd_barrel"/>
</dbReference>
<feature type="domain" description="Indole-3-glycerol phosphate synthase" evidence="13">
    <location>
        <begin position="232"/>
        <end position="438"/>
    </location>
</feature>
<reference evidence="15 16" key="1">
    <citation type="submission" date="2020-08" db="EMBL/GenBank/DDBJ databases">
        <title>Sequencing the genomes of 1000 actinobacteria strains.</title>
        <authorList>
            <person name="Klenk H.-P."/>
        </authorList>
    </citation>
    <scope>NUCLEOTIDE SEQUENCE [LARGE SCALE GENOMIC DNA]</scope>
    <source>
        <strain evidence="15 16">DSM 41654</strain>
    </source>
</reference>
<evidence type="ECO:0000256" key="11">
    <source>
        <dbReference type="ARBA" id="ARBA00023268"/>
    </source>
</evidence>
<dbReference type="Pfam" id="PF00697">
    <property type="entry name" value="PRAI"/>
    <property type="match status" value="1"/>
</dbReference>
<dbReference type="AlphaFoldDB" id="A0A7W7VT87"/>
<evidence type="ECO:0000256" key="10">
    <source>
        <dbReference type="ARBA" id="ARBA00023239"/>
    </source>
</evidence>
<keyword evidence="16" id="KW-1185">Reference proteome</keyword>
<evidence type="ECO:0000313" key="15">
    <source>
        <dbReference type="EMBL" id="MBB4921195.1"/>
    </source>
</evidence>
<organism evidence="15 16">
    <name type="scientific">Kitasatospora kifunensis</name>
    <name type="common">Streptomyces kifunensis</name>
    <dbReference type="NCBI Taxonomy" id="58351"/>
    <lineage>
        <taxon>Bacteria</taxon>
        <taxon>Bacillati</taxon>
        <taxon>Actinomycetota</taxon>
        <taxon>Actinomycetes</taxon>
        <taxon>Kitasatosporales</taxon>
        <taxon>Streptomycetaceae</taxon>
        <taxon>Kitasatospora</taxon>
    </lineage>
</organism>
<keyword evidence="10" id="KW-0456">Lyase</keyword>
<evidence type="ECO:0000256" key="3">
    <source>
        <dbReference type="ARBA" id="ARBA00004664"/>
    </source>
</evidence>
<dbReference type="Pfam" id="PF00218">
    <property type="entry name" value="IGPS"/>
    <property type="match status" value="1"/>
</dbReference>
<keyword evidence="11" id="KW-0511">Multifunctional enzyme</keyword>
<dbReference type="SUPFAM" id="SSF51366">
    <property type="entry name" value="Ribulose-phoshate binding barrel"/>
    <property type="match status" value="2"/>
</dbReference>
<name>A0A7W7VT87_KITKI</name>
<dbReference type="InterPro" id="IPR001240">
    <property type="entry name" value="PRAI_dom"/>
</dbReference>
<evidence type="ECO:0000256" key="12">
    <source>
        <dbReference type="HAMAP-Rule" id="MF_00135"/>
    </source>
</evidence>
<evidence type="ECO:0000256" key="7">
    <source>
        <dbReference type="ARBA" id="ARBA00022822"/>
    </source>
</evidence>
<dbReference type="GO" id="GO:0004425">
    <property type="term" value="F:indole-3-glycerol-phosphate synthase activity"/>
    <property type="evidence" value="ECO:0007669"/>
    <property type="project" value="UniProtKB-EC"/>
</dbReference>
<evidence type="ECO:0000256" key="1">
    <source>
        <dbReference type="ARBA" id="ARBA00001164"/>
    </source>
</evidence>
<dbReference type="GO" id="GO:0004640">
    <property type="term" value="F:phosphoribosylanthranilate isomerase activity"/>
    <property type="evidence" value="ECO:0007669"/>
    <property type="project" value="UniProtKB-UniRule"/>
</dbReference>
<evidence type="ECO:0000256" key="8">
    <source>
        <dbReference type="ARBA" id="ARBA00023141"/>
    </source>
</evidence>
<sequence>MRLKVCGVTGEDQLRLLAGAPVDLVGLWYGVPGGPADLQLAELAHLAAVARAVGGPEPVLVTLLSDPAALCAAVAASGVSRVQLHGYTTPAQLRAVRAALPEAELLKVLHVRQGRVVESALLEAYQRAGADVFLFDSVGEDGRIGSTGIPLDASAVEAVLPRIDRPFLLAGGVSVAGARAHRAARQHPRFLGIDLDSGARTPDGAFHPGLIREIRAAWQPAPPGLAAALSCARLPVVMELKARSAHGQDLFRGRSATRLVAEYTRAGAPALSVVTGEWFGGSAALLEEVAGATELPILVKDFFTKERQLATARAAGAAAVLLTASVLPRTVLPRLITAALALGLTPFVEITEEAELAAVVHPQACVIAVNNKDIRQREQGRADLTRSLRLLPAVTATGTPVPVSASGIETPQQAAALLAAGYRGLLIGTGLLGSVDLDSWSATLARESELAR</sequence>
<comment type="pathway">
    <text evidence="4">Amino-acid biosynthesis; L-tryptophan biosynthesis; L-tryptophan from chorismate: step 4/5.</text>
</comment>
<evidence type="ECO:0000256" key="9">
    <source>
        <dbReference type="ARBA" id="ARBA00023235"/>
    </source>
</evidence>
<evidence type="ECO:0000256" key="5">
    <source>
        <dbReference type="ARBA" id="ARBA00022605"/>
    </source>
</evidence>
<evidence type="ECO:0000313" key="16">
    <source>
        <dbReference type="Proteomes" id="UP000540506"/>
    </source>
</evidence>
<proteinExistence type="inferred from homology"/>